<dbReference type="Gramene" id="TVU29193">
    <property type="protein sequence ID" value="TVU29193"/>
    <property type="gene ID" value="EJB05_20751"/>
</dbReference>
<evidence type="ECO:0000313" key="3">
    <source>
        <dbReference type="Proteomes" id="UP000324897"/>
    </source>
</evidence>
<sequence length="180" mass="19149">MLPEYSVSIDAVTGLDPATDTQQGRGVLSPVFNLTIGLTSHSAFKGGCIKPGTSIRVSYSSLRLPLAAGRAPEMCVGRRPSSERRAAVARGRDVAIPGFLADTLAEELRRGEAVFEVKIMSMDDEDGEWDVLSCLMRAGAAATSKTCRRSSKPFDSVPVTEQGDSGHVPRPVPADPPVQH</sequence>
<feature type="non-terminal residue" evidence="2">
    <location>
        <position position="1"/>
    </location>
</feature>
<gene>
    <name evidence="2" type="ORF">EJB05_20751</name>
</gene>
<name>A0A5J9UZL4_9POAL</name>
<dbReference type="PANTHER" id="PTHR33994">
    <property type="entry name" value="OS04G0515000 PROTEIN"/>
    <property type="match status" value="1"/>
</dbReference>
<dbReference type="OrthoDB" id="686404at2759"/>
<reference evidence="2 3" key="1">
    <citation type="journal article" date="2019" name="Sci. Rep.">
        <title>A high-quality genome of Eragrostis curvula grass provides insights into Poaceae evolution and supports new strategies to enhance forage quality.</title>
        <authorList>
            <person name="Carballo J."/>
            <person name="Santos B.A.C.M."/>
            <person name="Zappacosta D."/>
            <person name="Garbus I."/>
            <person name="Selva J.P."/>
            <person name="Gallo C.A."/>
            <person name="Diaz A."/>
            <person name="Albertini E."/>
            <person name="Caccamo M."/>
            <person name="Echenique V."/>
        </authorList>
    </citation>
    <scope>NUCLEOTIDE SEQUENCE [LARGE SCALE GENOMIC DNA]</scope>
    <source>
        <strain evidence="3">cv. Victoria</strain>
        <tissue evidence="2">Leaf</tissue>
    </source>
</reference>
<dbReference type="Proteomes" id="UP000324897">
    <property type="component" value="Chromosome 1"/>
</dbReference>
<evidence type="ECO:0000256" key="1">
    <source>
        <dbReference type="SAM" id="MobiDB-lite"/>
    </source>
</evidence>
<protein>
    <submittedName>
        <fullName evidence="2">Uncharacterized protein</fullName>
    </submittedName>
</protein>
<dbReference type="AlphaFoldDB" id="A0A5J9UZL4"/>
<proteinExistence type="predicted"/>
<dbReference type="EMBL" id="RWGY01000011">
    <property type="protein sequence ID" value="TVU29193.1"/>
    <property type="molecule type" value="Genomic_DNA"/>
</dbReference>
<keyword evidence="3" id="KW-1185">Reference proteome</keyword>
<dbReference type="PANTHER" id="PTHR33994:SF10">
    <property type="entry name" value="OS04G0508700 PROTEIN"/>
    <property type="match status" value="1"/>
</dbReference>
<evidence type="ECO:0000313" key="2">
    <source>
        <dbReference type="EMBL" id="TVU29193.1"/>
    </source>
</evidence>
<comment type="caution">
    <text evidence="2">The sequence shown here is derived from an EMBL/GenBank/DDBJ whole genome shotgun (WGS) entry which is preliminary data.</text>
</comment>
<accession>A0A5J9UZL4</accession>
<feature type="region of interest" description="Disordered" evidence="1">
    <location>
        <begin position="145"/>
        <end position="180"/>
    </location>
</feature>
<organism evidence="2 3">
    <name type="scientific">Eragrostis curvula</name>
    <name type="common">weeping love grass</name>
    <dbReference type="NCBI Taxonomy" id="38414"/>
    <lineage>
        <taxon>Eukaryota</taxon>
        <taxon>Viridiplantae</taxon>
        <taxon>Streptophyta</taxon>
        <taxon>Embryophyta</taxon>
        <taxon>Tracheophyta</taxon>
        <taxon>Spermatophyta</taxon>
        <taxon>Magnoliopsida</taxon>
        <taxon>Liliopsida</taxon>
        <taxon>Poales</taxon>
        <taxon>Poaceae</taxon>
        <taxon>PACMAD clade</taxon>
        <taxon>Chloridoideae</taxon>
        <taxon>Eragrostideae</taxon>
        <taxon>Eragrostidinae</taxon>
        <taxon>Eragrostis</taxon>
    </lineage>
</organism>
<feature type="compositionally biased region" description="Pro residues" evidence="1">
    <location>
        <begin position="170"/>
        <end position="180"/>
    </location>
</feature>